<protein>
    <submittedName>
        <fullName evidence="2">Glycosyltransferase</fullName>
    </submittedName>
</protein>
<gene>
    <name evidence="2" type="ORF">EM932_02530</name>
</gene>
<sequence>MLKPKISIITINYNNYEGLKKTFESIEAQTWNGYEYIVIDGDSNDDSTVYLESIADKVDYWVSEPDKGVYDAMNKGIKKANGDYLIFLNSGDHFYNDSVLEKNVKHIEASDITYFNLRVIGETENFIKEYPDTLSFAYFVKDTLPHPATFIKKEVFDKVGLYDENLKIVSDWKFFMDSICKNNISYKKINAPLSTFYLDGMSSNSNNKRVIVNERQQVLNTEYGAFVRDLEDVLKYRTIISGLRQSRIINLLVKLGFLHKI</sequence>
<dbReference type="GO" id="GO:0016758">
    <property type="term" value="F:hexosyltransferase activity"/>
    <property type="evidence" value="ECO:0007669"/>
    <property type="project" value="UniProtKB-ARBA"/>
</dbReference>
<name>A0A4S1E1M9_9FLAO</name>
<dbReference type="AlphaFoldDB" id="A0A4S1E1M9"/>
<dbReference type="CDD" id="cd06433">
    <property type="entry name" value="GT_2_WfgS_like"/>
    <property type="match status" value="1"/>
</dbReference>
<keyword evidence="2" id="KW-0808">Transferase</keyword>
<dbReference type="EMBL" id="SRSO01000002">
    <property type="protein sequence ID" value="TGV04419.1"/>
    <property type="molecule type" value="Genomic_DNA"/>
</dbReference>
<dbReference type="OrthoDB" id="9788101at2"/>
<dbReference type="SUPFAM" id="SSF53448">
    <property type="entry name" value="Nucleotide-diphospho-sugar transferases"/>
    <property type="match status" value="1"/>
</dbReference>
<dbReference type="Proteomes" id="UP000307602">
    <property type="component" value="Unassembled WGS sequence"/>
</dbReference>
<keyword evidence="3" id="KW-1185">Reference proteome</keyword>
<comment type="caution">
    <text evidence="2">The sequence shown here is derived from an EMBL/GenBank/DDBJ whole genome shotgun (WGS) entry which is preliminary data.</text>
</comment>
<evidence type="ECO:0000313" key="3">
    <source>
        <dbReference type="Proteomes" id="UP000307602"/>
    </source>
</evidence>
<proteinExistence type="predicted"/>
<feature type="domain" description="Glycosyltransferase 2-like" evidence="1">
    <location>
        <begin position="7"/>
        <end position="131"/>
    </location>
</feature>
<dbReference type="Pfam" id="PF00535">
    <property type="entry name" value="Glycos_transf_2"/>
    <property type="match status" value="1"/>
</dbReference>
<reference evidence="2 3" key="1">
    <citation type="submission" date="2019-04" db="EMBL/GenBank/DDBJ databases">
        <authorList>
            <person name="Liu A."/>
        </authorList>
    </citation>
    <scope>NUCLEOTIDE SEQUENCE [LARGE SCALE GENOMIC DNA]</scope>
    <source>
        <strain evidence="2 3">RZ03</strain>
    </source>
</reference>
<dbReference type="InterPro" id="IPR029044">
    <property type="entry name" value="Nucleotide-diphossugar_trans"/>
</dbReference>
<evidence type="ECO:0000259" key="1">
    <source>
        <dbReference type="Pfam" id="PF00535"/>
    </source>
</evidence>
<organism evidence="2 3">
    <name type="scientific">Flavivirga rizhaonensis</name>
    <dbReference type="NCBI Taxonomy" id="2559571"/>
    <lineage>
        <taxon>Bacteria</taxon>
        <taxon>Pseudomonadati</taxon>
        <taxon>Bacteroidota</taxon>
        <taxon>Flavobacteriia</taxon>
        <taxon>Flavobacteriales</taxon>
        <taxon>Flavobacteriaceae</taxon>
        <taxon>Flavivirga</taxon>
    </lineage>
</organism>
<dbReference type="PANTHER" id="PTHR22916:SF67">
    <property type="entry name" value="COLANIC ACID BIOSYNTHESIS GLYCOSYL TRANSFERASE WCAE-RELATED"/>
    <property type="match status" value="1"/>
</dbReference>
<dbReference type="InterPro" id="IPR001173">
    <property type="entry name" value="Glyco_trans_2-like"/>
</dbReference>
<dbReference type="PANTHER" id="PTHR22916">
    <property type="entry name" value="GLYCOSYLTRANSFERASE"/>
    <property type="match status" value="1"/>
</dbReference>
<dbReference type="Gene3D" id="3.90.550.10">
    <property type="entry name" value="Spore Coat Polysaccharide Biosynthesis Protein SpsA, Chain A"/>
    <property type="match status" value="1"/>
</dbReference>
<accession>A0A4S1E1M9</accession>
<evidence type="ECO:0000313" key="2">
    <source>
        <dbReference type="EMBL" id="TGV04419.1"/>
    </source>
</evidence>